<dbReference type="PANTHER" id="PTHR43429:SF3">
    <property type="entry name" value="NITRITE REDUCTASE [NAD(P)H]"/>
    <property type="match status" value="1"/>
</dbReference>
<dbReference type="InterPro" id="IPR041575">
    <property type="entry name" value="Rubredoxin_C"/>
</dbReference>
<accession>B8DYU4</accession>
<dbReference type="FunCoup" id="B8DYU4">
    <property type="interactions" value="168"/>
</dbReference>
<dbReference type="InterPro" id="IPR016156">
    <property type="entry name" value="FAD/NAD-linked_Rdtase_dimer_sf"/>
</dbReference>
<dbReference type="Pfam" id="PF07992">
    <property type="entry name" value="Pyr_redox_2"/>
    <property type="match status" value="1"/>
</dbReference>
<evidence type="ECO:0000313" key="8">
    <source>
        <dbReference type="Proteomes" id="UP000007719"/>
    </source>
</evidence>
<evidence type="ECO:0000256" key="2">
    <source>
        <dbReference type="ARBA" id="ARBA00006442"/>
    </source>
</evidence>
<keyword evidence="3" id="KW-0285">Flavoprotein</keyword>
<organism evidence="7 8">
    <name type="scientific">Dictyoglomus turgidum (strain DSM 6724 / Z-1310)</name>
    <dbReference type="NCBI Taxonomy" id="515635"/>
    <lineage>
        <taxon>Bacteria</taxon>
        <taxon>Pseudomonadati</taxon>
        <taxon>Dictyoglomota</taxon>
        <taxon>Dictyoglomia</taxon>
        <taxon>Dictyoglomales</taxon>
        <taxon>Dictyoglomaceae</taxon>
        <taxon>Dictyoglomus</taxon>
    </lineage>
</organism>
<dbReference type="Pfam" id="PF18267">
    <property type="entry name" value="Rubredoxin_C"/>
    <property type="match status" value="1"/>
</dbReference>
<protein>
    <submittedName>
        <fullName evidence="7">FAD-dependent pyridine nucleotide-disulphide oxidoreductase</fullName>
    </submittedName>
</protein>
<dbReference type="SUPFAM" id="SSF51905">
    <property type="entry name" value="FAD/NAD(P)-binding domain"/>
    <property type="match status" value="2"/>
</dbReference>
<dbReference type="AlphaFoldDB" id="B8DYU4"/>
<feature type="domain" description="NADH-rubredoxin oxidoreductase C-terminal" evidence="6">
    <location>
        <begin position="310"/>
        <end position="379"/>
    </location>
</feature>
<dbReference type="InterPro" id="IPR023753">
    <property type="entry name" value="FAD/NAD-binding_dom"/>
</dbReference>
<comment type="similarity">
    <text evidence="2">Belongs to the FAD-dependent oxidoreductase family.</text>
</comment>
<gene>
    <name evidence="7" type="ordered locus">Dtur_0145</name>
</gene>
<evidence type="ECO:0000313" key="7">
    <source>
        <dbReference type="EMBL" id="ACK41476.1"/>
    </source>
</evidence>
<name>B8DYU4_DICTD</name>
<keyword evidence="8" id="KW-1185">Reference proteome</keyword>
<evidence type="ECO:0000256" key="4">
    <source>
        <dbReference type="ARBA" id="ARBA00022827"/>
    </source>
</evidence>
<evidence type="ECO:0000256" key="1">
    <source>
        <dbReference type="ARBA" id="ARBA00001974"/>
    </source>
</evidence>
<dbReference type="PANTHER" id="PTHR43429">
    <property type="entry name" value="PYRIDINE NUCLEOTIDE-DISULFIDE OXIDOREDUCTASE DOMAIN-CONTAINING"/>
    <property type="match status" value="1"/>
</dbReference>
<feature type="domain" description="FAD/NAD(P)-binding" evidence="5">
    <location>
        <begin position="2"/>
        <end position="278"/>
    </location>
</feature>
<dbReference type="EMBL" id="CP001251">
    <property type="protein sequence ID" value="ACK41476.1"/>
    <property type="molecule type" value="Genomic_DNA"/>
</dbReference>
<dbReference type="GO" id="GO:0016491">
    <property type="term" value="F:oxidoreductase activity"/>
    <property type="evidence" value="ECO:0007669"/>
    <property type="project" value="InterPro"/>
</dbReference>
<dbReference type="PRINTS" id="PR00368">
    <property type="entry name" value="FADPNR"/>
</dbReference>
<evidence type="ECO:0000259" key="5">
    <source>
        <dbReference type="Pfam" id="PF07992"/>
    </source>
</evidence>
<comment type="cofactor">
    <cofactor evidence="1">
        <name>FAD</name>
        <dbReference type="ChEBI" id="CHEBI:57692"/>
    </cofactor>
</comment>
<dbReference type="Gene3D" id="3.30.390.30">
    <property type="match status" value="1"/>
</dbReference>
<evidence type="ECO:0000256" key="3">
    <source>
        <dbReference type="ARBA" id="ARBA00022630"/>
    </source>
</evidence>
<dbReference type="Gene3D" id="3.50.50.60">
    <property type="entry name" value="FAD/NAD(P)-binding domain"/>
    <property type="match status" value="2"/>
</dbReference>
<reference evidence="8" key="1">
    <citation type="journal article" date="2016" name="Front. Microbiol.">
        <title>The complete genome sequence of hyperthermophile Dictyoglomus turgidum DSM 6724 reveals a specialized carbohydrate fermentor.</title>
        <authorList>
            <person name="Brumm P.J."/>
            <person name="Gowda K."/>
            <person name="Robb F.T."/>
            <person name="Mead D.A."/>
        </authorList>
    </citation>
    <scope>NUCLEOTIDE SEQUENCE [LARGE SCALE GENOMIC DNA]</scope>
    <source>
        <strain evidence="8">DSM 6724 / Z-1310</strain>
    </source>
</reference>
<dbReference type="InterPro" id="IPR036188">
    <property type="entry name" value="FAD/NAD-bd_sf"/>
</dbReference>
<keyword evidence="4" id="KW-0274">FAD</keyword>
<dbReference type="PRINTS" id="PR00411">
    <property type="entry name" value="PNDRDTASEI"/>
</dbReference>
<dbReference type="STRING" id="515635.Dtur_0145"/>
<dbReference type="RefSeq" id="WP_012582561.1">
    <property type="nucleotide sequence ID" value="NC_011661.1"/>
</dbReference>
<dbReference type="eggNOG" id="COG1251">
    <property type="taxonomic scope" value="Bacteria"/>
</dbReference>
<sequence>MYLIVGNGISGINTAEVIRERDKEGRIVVISRERYPYYSRPQLIEFLAGNITIDQLPFYPEEWYKEQNIEIHYDENAIKVDTQRKILITDKNEYSFDKLILATGAIPFKPNIENINAEGVFTLRNIDDALSILSYIKEKERVILLGCGLLGLETGRALSQRGLKIIGLEFFPRLLPRQLDEEGAKILQNIIEKKFSFEFYLGVKAQKIIGSKRFEGIELEDGRKIMGDMLIVSAGIIPHIEVAKNSGIETNKGIIVNNFMETNIENIYAVGDCAEHNGRIYGIIPACMEQSEVVGRNVTSEKVEYKGTLPFNSLKVTGVDLTSIGEIEPKDNCEVFVKKDEERGFYRKLIFRDNMILGAILLGNKRSYVNKILSLMKKKEEVLNKEELLNED</sequence>
<dbReference type="Proteomes" id="UP000007719">
    <property type="component" value="Chromosome"/>
</dbReference>
<dbReference type="InParanoid" id="B8DYU4"/>
<dbReference type="EnsemblBacteria" id="ACK41476">
    <property type="protein sequence ID" value="ACK41476"/>
    <property type="gene ID" value="Dtur_0145"/>
</dbReference>
<dbReference type="InterPro" id="IPR050260">
    <property type="entry name" value="FAD-bd_OxRdtase"/>
</dbReference>
<dbReference type="KEGG" id="dtu:Dtur_0145"/>
<dbReference type="HOGENOM" id="CLU_003291_4_4_0"/>
<dbReference type="OrthoDB" id="9768666at2"/>
<proteinExistence type="inferred from homology"/>
<evidence type="ECO:0000259" key="6">
    <source>
        <dbReference type="Pfam" id="PF18267"/>
    </source>
</evidence>